<dbReference type="InterPro" id="IPR046322">
    <property type="entry name" value="DUF4931"/>
</dbReference>
<dbReference type="InterPro" id="IPR012361">
    <property type="entry name" value="GalT_short"/>
</dbReference>
<evidence type="ECO:0000313" key="3">
    <source>
        <dbReference type="EMBL" id="SUN36805.1"/>
    </source>
</evidence>
<dbReference type="Proteomes" id="UP000254082">
    <property type="component" value="Unassembled WGS sequence"/>
</dbReference>
<evidence type="ECO:0000259" key="1">
    <source>
        <dbReference type="Pfam" id="PF16285"/>
    </source>
</evidence>
<feature type="domain" description="DUF4931" evidence="2">
    <location>
        <begin position="130"/>
        <end position="238"/>
    </location>
</feature>
<sequence>MTQKLTFNVHTAQKKPNNQDSCPFCQIDSLEKIIAQKGDMIWLDNKYPVLAKTYQTLIIESSQHLGDITTYSKAHNRQIFAFALKAWRQLEDSGRFKTVGLFKNFGPLSGGSLRHPHMQVIGFEEVDAYEAIDAETFAGALVSQERTDLARVTISAQPLSSFTEINVVIADQRDSDKLADTVQKVLCYVLEGYLGGACSSYNLFFYHQGEGLVCKVIPRFVASPYMIGYHLVQVNSDSRVAEEVAELQAFLEN</sequence>
<evidence type="ECO:0000313" key="4">
    <source>
        <dbReference type="Proteomes" id="UP000254082"/>
    </source>
</evidence>
<name>A0A380JF64_STRDO</name>
<protein>
    <recommendedName>
        <fullName evidence="5">Galactose-1-phosphate uridylyltransferase</fullName>
    </recommendedName>
</protein>
<dbReference type="RefSeq" id="WP_002996582.1">
    <property type="nucleotide sequence ID" value="NZ_UHFA01000002.1"/>
</dbReference>
<evidence type="ECO:0000259" key="2">
    <source>
        <dbReference type="Pfam" id="PF20956"/>
    </source>
</evidence>
<dbReference type="InterPro" id="IPR049285">
    <property type="entry name" value="DUF4931_C"/>
</dbReference>
<dbReference type="InterPro" id="IPR036265">
    <property type="entry name" value="HIT-like_sf"/>
</dbReference>
<organism evidence="3 4">
    <name type="scientific">Streptococcus downei MFe28</name>
    <dbReference type="NCBI Taxonomy" id="764290"/>
    <lineage>
        <taxon>Bacteria</taxon>
        <taxon>Bacillati</taxon>
        <taxon>Bacillota</taxon>
        <taxon>Bacilli</taxon>
        <taxon>Lactobacillales</taxon>
        <taxon>Streptococcaceae</taxon>
        <taxon>Streptococcus</taxon>
    </lineage>
</organism>
<dbReference type="Pfam" id="PF16285">
    <property type="entry name" value="DUF4931_N"/>
    <property type="match status" value="1"/>
</dbReference>
<dbReference type="Pfam" id="PF20956">
    <property type="entry name" value="DUF4931_C"/>
    <property type="match status" value="1"/>
</dbReference>
<evidence type="ECO:0008006" key="5">
    <source>
        <dbReference type="Google" id="ProtNLM"/>
    </source>
</evidence>
<dbReference type="AlphaFoldDB" id="A0A380JF64"/>
<reference evidence="3 4" key="1">
    <citation type="submission" date="2018-06" db="EMBL/GenBank/DDBJ databases">
        <authorList>
            <consortium name="Pathogen Informatics"/>
            <person name="Doyle S."/>
        </authorList>
    </citation>
    <scope>NUCLEOTIDE SEQUENCE [LARGE SCALE GENOMIC DNA]</scope>
    <source>
        <strain evidence="4">NCTC 11391</strain>
    </source>
</reference>
<dbReference type="SUPFAM" id="SSF54197">
    <property type="entry name" value="HIT-like"/>
    <property type="match status" value="1"/>
</dbReference>
<dbReference type="Gene3D" id="3.30.428.10">
    <property type="entry name" value="HIT-like"/>
    <property type="match status" value="1"/>
</dbReference>
<dbReference type="EMBL" id="UHFA01000002">
    <property type="protein sequence ID" value="SUN36805.1"/>
    <property type="molecule type" value="Genomic_DNA"/>
</dbReference>
<proteinExistence type="predicted"/>
<dbReference type="OrthoDB" id="1803128at2"/>
<gene>
    <name evidence="3" type="ORF">NCTC11391_01755</name>
</gene>
<feature type="domain" description="DUF4931" evidence="1">
    <location>
        <begin position="7"/>
        <end position="126"/>
    </location>
</feature>
<keyword evidence="4" id="KW-1185">Reference proteome</keyword>
<dbReference type="PIRSF" id="PIRSF031505">
    <property type="entry name" value="GalT_short"/>
    <property type="match status" value="1"/>
</dbReference>
<accession>A0A380JF64</accession>